<evidence type="ECO:0000313" key="9">
    <source>
        <dbReference type="Proteomes" id="UP001172155"/>
    </source>
</evidence>
<proteinExistence type="predicted"/>
<comment type="subcellular location">
    <subcellularLocation>
        <location evidence="1">Membrane</location>
        <topology evidence="1">Multi-pass membrane protein</topology>
    </subcellularLocation>
</comment>
<dbReference type="CDD" id="cd06174">
    <property type="entry name" value="MFS"/>
    <property type="match status" value="1"/>
</dbReference>
<gene>
    <name evidence="8" type="ORF">B0T18DRAFT_333656</name>
</gene>
<dbReference type="SUPFAM" id="SSF103473">
    <property type="entry name" value="MFS general substrate transporter"/>
    <property type="match status" value="1"/>
</dbReference>
<protein>
    <submittedName>
        <fullName evidence="8">Major facilitator superfamily domain-containing protein</fullName>
    </submittedName>
</protein>
<evidence type="ECO:0000313" key="8">
    <source>
        <dbReference type="EMBL" id="KAK0737885.1"/>
    </source>
</evidence>
<feature type="transmembrane region" description="Helical" evidence="6">
    <location>
        <begin position="143"/>
        <end position="162"/>
    </location>
</feature>
<feature type="transmembrane region" description="Helical" evidence="6">
    <location>
        <begin position="296"/>
        <end position="315"/>
    </location>
</feature>
<keyword evidence="4 6" id="KW-0472">Membrane</keyword>
<feature type="transmembrane region" description="Helical" evidence="6">
    <location>
        <begin position="376"/>
        <end position="394"/>
    </location>
</feature>
<dbReference type="PANTHER" id="PTHR23507:SF1">
    <property type="entry name" value="FI18259P1-RELATED"/>
    <property type="match status" value="1"/>
</dbReference>
<evidence type="ECO:0000256" key="5">
    <source>
        <dbReference type="SAM" id="MobiDB-lite"/>
    </source>
</evidence>
<keyword evidence="3 6" id="KW-1133">Transmembrane helix</keyword>
<feature type="transmembrane region" description="Helical" evidence="6">
    <location>
        <begin position="335"/>
        <end position="355"/>
    </location>
</feature>
<comment type="caution">
    <text evidence="8">The sequence shown here is derived from an EMBL/GenBank/DDBJ whole genome shotgun (WGS) entry which is preliminary data.</text>
</comment>
<dbReference type="Pfam" id="PF07690">
    <property type="entry name" value="MFS_1"/>
    <property type="match status" value="1"/>
</dbReference>
<dbReference type="Proteomes" id="UP001172155">
    <property type="component" value="Unassembled WGS sequence"/>
</dbReference>
<evidence type="ECO:0000256" key="6">
    <source>
        <dbReference type="SAM" id="Phobius"/>
    </source>
</evidence>
<dbReference type="AlphaFoldDB" id="A0AA40EFG6"/>
<feature type="transmembrane region" description="Helical" evidence="6">
    <location>
        <begin position="50"/>
        <end position="73"/>
    </location>
</feature>
<dbReference type="InterPro" id="IPR036259">
    <property type="entry name" value="MFS_trans_sf"/>
</dbReference>
<feature type="domain" description="Major facilitator superfamily (MFS) profile" evidence="7">
    <location>
        <begin position="50"/>
        <end position="494"/>
    </location>
</feature>
<dbReference type="PROSITE" id="PS50850">
    <property type="entry name" value="MFS"/>
    <property type="match status" value="1"/>
</dbReference>
<evidence type="ECO:0000256" key="1">
    <source>
        <dbReference type="ARBA" id="ARBA00004141"/>
    </source>
</evidence>
<name>A0AA40EFG6_9PEZI</name>
<keyword evidence="9" id="KW-1185">Reference proteome</keyword>
<sequence length="512" mass="55744">MNDAHHPETQPFLQRDERDVDEPSRPFAGAKRAGRGPCAAHLQVQKPRTIVLLLALLMFTIVTSGMLILMPIFRLVEDTMCHRYYKKDPSEKIDERLCKIDGVQSELAYLGGWAALLSSSVGLVAALPYGVLADKIGRKPTFVLSYIGIILAFGWSPFMLAVVKTTNLYLVMLGSLFFLIGGGIPVAMNSLQAIAADVSTEAENFLRLSFGAVLGTLVGPFAAGLLMEKISPWFPVLLVFALTPTVFIVLLFIPETLPVKQSPAEQELDASDTSKNPFREALAEIRVALSLLRNKNISLAMISFFIQPALFAAYSSTMGQHVSKYFGWTLAQTSYLLGPPLSLLHLVVILLVPWISSLLMSPTGRFQLSVFSKDLLLTRASLLVMICAALLEGFSREAALFVVGLALGTLGSANGPLLRAIATSYVQPDETSRLYSLISVMETSGALIGGPILAQCFNVGLSRKGLWIGLPWFYVALLLAIAFAALLFLRAPLKPQAADETLSRDLDTEEDY</sequence>
<organism evidence="8 9">
    <name type="scientific">Schizothecium vesticola</name>
    <dbReference type="NCBI Taxonomy" id="314040"/>
    <lineage>
        <taxon>Eukaryota</taxon>
        <taxon>Fungi</taxon>
        <taxon>Dikarya</taxon>
        <taxon>Ascomycota</taxon>
        <taxon>Pezizomycotina</taxon>
        <taxon>Sordariomycetes</taxon>
        <taxon>Sordariomycetidae</taxon>
        <taxon>Sordariales</taxon>
        <taxon>Schizotheciaceae</taxon>
        <taxon>Schizothecium</taxon>
    </lineage>
</organism>
<feature type="transmembrane region" description="Helical" evidence="6">
    <location>
        <begin position="168"/>
        <end position="187"/>
    </location>
</feature>
<dbReference type="Gene3D" id="1.20.1250.20">
    <property type="entry name" value="MFS general substrate transporter like domains"/>
    <property type="match status" value="1"/>
</dbReference>
<dbReference type="InterPro" id="IPR011701">
    <property type="entry name" value="MFS"/>
</dbReference>
<dbReference type="InterPro" id="IPR020846">
    <property type="entry name" value="MFS_dom"/>
</dbReference>
<feature type="transmembrane region" description="Helical" evidence="6">
    <location>
        <begin position="466"/>
        <end position="489"/>
    </location>
</feature>
<accession>A0AA40EFG6</accession>
<evidence type="ECO:0000256" key="3">
    <source>
        <dbReference type="ARBA" id="ARBA00022989"/>
    </source>
</evidence>
<evidence type="ECO:0000256" key="4">
    <source>
        <dbReference type="ARBA" id="ARBA00023136"/>
    </source>
</evidence>
<reference evidence="8" key="1">
    <citation type="submission" date="2023-06" db="EMBL/GenBank/DDBJ databases">
        <title>Genome-scale phylogeny and comparative genomics of the fungal order Sordariales.</title>
        <authorList>
            <consortium name="Lawrence Berkeley National Laboratory"/>
            <person name="Hensen N."/>
            <person name="Bonometti L."/>
            <person name="Westerberg I."/>
            <person name="Brannstrom I.O."/>
            <person name="Guillou S."/>
            <person name="Cros-Aarteil S."/>
            <person name="Calhoun S."/>
            <person name="Haridas S."/>
            <person name="Kuo A."/>
            <person name="Mondo S."/>
            <person name="Pangilinan J."/>
            <person name="Riley R."/>
            <person name="LaButti K."/>
            <person name="Andreopoulos B."/>
            <person name="Lipzen A."/>
            <person name="Chen C."/>
            <person name="Yanf M."/>
            <person name="Daum C."/>
            <person name="Ng V."/>
            <person name="Clum A."/>
            <person name="Steindorff A."/>
            <person name="Ohm R."/>
            <person name="Martin F."/>
            <person name="Silar P."/>
            <person name="Natvig D."/>
            <person name="Lalanne C."/>
            <person name="Gautier V."/>
            <person name="Ament-velasquez S.L."/>
            <person name="Kruys A."/>
            <person name="Hutchinson M.I."/>
            <person name="Powell A.J."/>
            <person name="Barry K."/>
            <person name="Miller A.N."/>
            <person name="Grigoriev I.V."/>
            <person name="Debuchy R."/>
            <person name="Gladieux P."/>
            <person name="Thoren M.H."/>
            <person name="Johannesson H."/>
        </authorList>
    </citation>
    <scope>NUCLEOTIDE SEQUENCE</scope>
    <source>
        <strain evidence="8">SMH3187-1</strain>
    </source>
</reference>
<feature type="transmembrane region" description="Helical" evidence="6">
    <location>
        <begin position="233"/>
        <end position="253"/>
    </location>
</feature>
<feature type="transmembrane region" description="Helical" evidence="6">
    <location>
        <begin position="400"/>
        <end position="422"/>
    </location>
</feature>
<feature type="compositionally biased region" description="Basic and acidic residues" evidence="5">
    <location>
        <begin position="1"/>
        <end position="24"/>
    </location>
</feature>
<dbReference type="GO" id="GO:0022857">
    <property type="term" value="F:transmembrane transporter activity"/>
    <property type="evidence" value="ECO:0007669"/>
    <property type="project" value="InterPro"/>
</dbReference>
<evidence type="ECO:0000256" key="2">
    <source>
        <dbReference type="ARBA" id="ARBA00022692"/>
    </source>
</evidence>
<feature type="transmembrane region" description="Helical" evidence="6">
    <location>
        <begin position="208"/>
        <end position="227"/>
    </location>
</feature>
<dbReference type="EMBL" id="JAUKUD010000007">
    <property type="protein sequence ID" value="KAK0737885.1"/>
    <property type="molecule type" value="Genomic_DNA"/>
</dbReference>
<feature type="transmembrane region" description="Helical" evidence="6">
    <location>
        <begin position="434"/>
        <end position="454"/>
    </location>
</feature>
<feature type="region of interest" description="Disordered" evidence="5">
    <location>
        <begin position="1"/>
        <end position="33"/>
    </location>
</feature>
<dbReference type="GO" id="GO:0016020">
    <property type="term" value="C:membrane"/>
    <property type="evidence" value="ECO:0007669"/>
    <property type="project" value="UniProtKB-SubCell"/>
</dbReference>
<feature type="transmembrane region" description="Helical" evidence="6">
    <location>
        <begin position="110"/>
        <end position="131"/>
    </location>
</feature>
<dbReference type="PANTHER" id="PTHR23507">
    <property type="entry name" value="ZGC:174356"/>
    <property type="match status" value="1"/>
</dbReference>
<keyword evidence="2 6" id="KW-0812">Transmembrane</keyword>
<evidence type="ECO:0000259" key="7">
    <source>
        <dbReference type="PROSITE" id="PS50850"/>
    </source>
</evidence>